<reference evidence="5 6" key="1">
    <citation type="journal article" date="2018" name="Mol. Biol. Evol.">
        <title>Broad Genomic Sampling Reveals a Smut Pathogenic Ancestry of the Fungal Clade Ustilaginomycotina.</title>
        <authorList>
            <person name="Kijpornyongpan T."/>
            <person name="Mondo S.J."/>
            <person name="Barry K."/>
            <person name="Sandor L."/>
            <person name="Lee J."/>
            <person name="Lipzen A."/>
            <person name="Pangilinan J."/>
            <person name="LaButti K."/>
            <person name="Hainaut M."/>
            <person name="Henrissat B."/>
            <person name="Grigoriev I.V."/>
            <person name="Spatafora J.W."/>
            <person name="Aime M.C."/>
        </authorList>
    </citation>
    <scope>NUCLEOTIDE SEQUENCE [LARGE SCALE GENOMIC DNA]</scope>
    <source>
        <strain evidence="5 6">MCA 4198</strain>
    </source>
</reference>
<dbReference type="InterPro" id="IPR036322">
    <property type="entry name" value="WD40_repeat_dom_sf"/>
</dbReference>
<feature type="region of interest" description="Disordered" evidence="2">
    <location>
        <begin position="406"/>
        <end position="429"/>
    </location>
</feature>
<feature type="compositionally biased region" description="Acidic residues" evidence="2">
    <location>
        <begin position="42"/>
        <end position="53"/>
    </location>
</feature>
<dbReference type="InterPro" id="IPR025941">
    <property type="entry name" value="Vps8_central_dom"/>
</dbReference>
<feature type="compositionally biased region" description="Low complexity" evidence="2">
    <location>
        <begin position="1705"/>
        <end position="1719"/>
    </location>
</feature>
<accession>A0A316YWJ1</accession>
<gene>
    <name evidence="5" type="ORF">FA10DRAFT_236886</name>
</gene>
<dbReference type="Pfam" id="PF12816">
    <property type="entry name" value="TPR_Vps8"/>
    <property type="match status" value="1"/>
</dbReference>
<keyword evidence="6" id="KW-1185">Reference proteome</keyword>
<dbReference type="SUPFAM" id="SSF50978">
    <property type="entry name" value="WD40 repeat-like"/>
    <property type="match status" value="1"/>
</dbReference>
<feature type="compositionally biased region" description="Basic and acidic residues" evidence="2">
    <location>
        <begin position="89"/>
        <end position="99"/>
    </location>
</feature>
<evidence type="ECO:0000259" key="4">
    <source>
        <dbReference type="Pfam" id="PF25066"/>
    </source>
</evidence>
<feature type="region of interest" description="Disordered" evidence="2">
    <location>
        <begin position="159"/>
        <end position="208"/>
    </location>
</feature>
<comment type="similarity">
    <text evidence="1">Belongs to the VPS8 family.</text>
</comment>
<feature type="compositionally biased region" description="Basic and acidic residues" evidence="2">
    <location>
        <begin position="1232"/>
        <end position="1244"/>
    </location>
</feature>
<feature type="region of interest" description="Disordered" evidence="2">
    <location>
        <begin position="1221"/>
        <end position="1244"/>
    </location>
</feature>
<feature type="region of interest" description="Disordered" evidence="2">
    <location>
        <begin position="1625"/>
        <end position="1743"/>
    </location>
</feature>
<organism evidence="5 6">
    <name type="scientific">Acaromyces ingoldii</name>
    <dbReference type="NCBI Taxonomy" id="215250"/>
    <lineage>
        <taxon>Eukaryota</taxon>
        <taxon>Fungi</taxon>
        <taxon>Dikarya</taxon>
        <taxon>Basidiomycota</taxon>
        <taxon>Ustilaginomycotina</taxon>
        <taxon>Exobasidiomycetes</taxon>
        <taxon>Exobasidiales</taxon>
        <taxon>Cryptobasidiaceae</taxon>
        <taxon>Acaromyces</taxon>
    </lineage>
</organism>
<dbReference type="PANTHER" id="PTHR12616">
    <property type="entry name" value="VACUOLAR PROTEIN SORTING VPS41"/>
    <property type="match status" value="1"/>
</dbReference>
<dbReference type="Proteomes" id="UP000245768">
    <property type="component" value="Unassembled WGS sequence"/>
</dbReference>
<feature type="compositionally biased region" description="Basic and acidic residues" evidence="2">
    <location>
        <begin position="1602"/>
        <end position="1612"/>
    </location>
</feature>
<dbReference type="InterPro" id="IPR045111">
    <property type="entry name" value="Vps41/Vps8"/>
</dbReference>
<dbReference type="EMBL" id="KZ819634">
    <property type="protein sequence ID" value="PWN93416.1"/>
    <property type="molecule type" value="Genomic_DNA"/>
</dbReference>
<dbReference type="FunCoup" id="A0A316YWJ1">
    <property type="interactions" value="10"/>
</dbReference>
<dbReference type="InParanoid" id="A0A316YWJ1"/>
<proteinExistence type="inferred from homology"/>
<sequence length="1778" mass="196100">METSSPAPDRRYQESFDELMNGEDELVGHAVEARRPNGTAHDDDDDDDDDDEKEDWKGGEDDGATIGDVSSYSDRLKEIMGSDEDEDVRQEQEHDDELRPGSGTVGDESLATEVGGADESRHSIASTSSLLPSSLDYSLLRPWQYPKPKRLRSLASTANVTDDASLSPSLSLQAGDSGSNSFDFRSSPMLPASSHDDGSSIEGLPSAHMMPYGVPEKPIYASNGQTRRNDDAVQRSILRLSKVSKLELSQRNDEKAVVMAVAGGLVAVGTSQARVGMWEFNGRFKGWLALPTTTTDSVTALSISSDRTFIAIGTDQGHIYLYDVSKPRYPARHVAPTTPKAVTTGKNEGHLQGTKILHIGFVGARHTAIVSADEFGLSFYHSLGKILGVSSNDTLRLLGRYPSKAEREGKGTEVEALNNGGQEHEPTPPKYRQATALGMAPLPLGPMRHLSDSHNIVAILTPTKLVVVGLKPAARTWFRLLSPSRTIETCGSLVWFPSMTANDRSSATEADGRVQPVLATSFGRHLVLVRLKTIRVHGGTPQAPTVREELTMGEEPGWEHDEPIRSLQWLSHEMILLQSDSKLALFDLRFRKVTETQPVISLVSSLVSNDWLVGVTFKSRAGEEKHIHPSNAYSVRAYKGQVFFLTPGDIVVGTLITWADRILAHVSGGDFLGAIELSTDYLEGRAGGSCIGLPESREAQRPIVAQRLLDLMRASTTYAFSDERMHDGTHADPRGVDRTPLFEGLARVCAEACLALEDQTFLFDELYDTYADAGIEAIFADQMEHFIVAGQLRLLPIPVVQRLISFRKRQQRYDLAERIIWNVDPASLDLDQALSLCLERRLFDALIYVYTRALHDFVGPIVELLGIIKRRDSLEPQDNIADCYRLFSYLSVALTGHTYPNHEMLEGGEGIKARSSIYGFLFAGRCVMWPEGPGGQLVLTVADEQQEPTYPYLRLLLAFDAEAFLDALDIAFEDSYLDDEEEDEVDDNDDFAAVRKHHPRFTRQLIVSILSEVTFEEGSELQESARVFVCIFIARNAPKYPQFVRLSQPDVKQLLHHLAAVQDSETLEDRQFAAECLLSAYRPSHSDELLAQFESASFTRILHRAYRSESKWDKLADLVIVEAPSKGQETFDELAQVISSARMGKGAPSAVLKNVERIVLQSLPALVDVDVGRTAELMGRFFPARQAEAISLLDRSPHRQLAYLGVLLDPWQDSEELPLQMRSDTSLPSAATDKKSTNSKLRDSVDQPQRDLYISLLCSMEPHVLVKTLDAMPANFFDLKHLANVAEEEGVIDGALWAFDRQGQLDKGLDAFERSVAQRAFVLRDQAQEDDSRGSEINEEADAEFEEAKEQLEQGVSMAVRLCREHGQLSDPDAQKHWVRLLKILIHLVHDVTTTGGKMATRSQSLAKSFVEDSLSALVSSTSADSMPFADLFRRLLEDEKEEKSPRDKDGQPTTPSRYYAEVRPIINGMVEAYRLRQGLLGITNRLFDRDVFYEMQNLATRRRRGWRPGTFGTGTRCEGCQRLVFGSSTQSSSMSATRRPGFKRGASVNDIFVDGSASSKVAAAGALTMMNSRDGSIIIPSLDDLPKRTPSPFLEPAVSPRPDKGKGVERRPSALSLGYESAWDRDQQQEQEGLQYDNADLSGSNSGAARTKRKPTTDPCESFTAPMTPRPVFPGTNDWNSLTRPSEDYFGSASNTPGIGIEGASASLASSSDWSLDAGMKGKEDSDEGDLDDEEEEGDAKGQIVVLVNGQVWHRRCAPQWVLAGAPGPGQTQGPGN</sequence>
<dbReference type="GeneID" id="37041006"/>
<dbReference type="GO" id="GO:0005770">
    <property type="term" value="C:late endosome"/>
    <property type="evidence" value="ECO:0007669"/>
    <property type="project" value="TreeGrafter"/>
</dbReference>
<feature type="compositionally biased region" description="Acidic residues" evidence="2">
    <location>
        <begin position="15"/>
        <end position="25"/>
    </location>
</feature>
<dbReference type="InterPro" id="IPR015943">
    <property type="entry name" value="WD40/YVTN_repeat-like_dom_sf"/>
</dbReference>
<feature type="region of interest" description="Disordered" evidence="2">
    <location>
        <begin position="1440"/>
        <end position="1459"/>
    </location>
</feature>
<dbReference type="Pfam" id="PF23410">
    <property type="entry name" value="Beta-prop_VPS8"/>
    <property type="match status" value="1"/>
</dbReference>
<dbReference type="InterPro" id="IPR059070">
    <property type="entry name" value="TPR_VPS8_2"/>
</dbReference>
<protein>
    <submittedName>
        <fullName evidence="5">Uncharacterized protein</fullName>
    </submittedName>
</protein>
<name>A0A316YWJ1_9BASI</name>
<evidence type="ECO:0000313" key="6">
    <source>
        <dbReference type="Proteomes" id="UP000245768"/>
    </source>
</evidence>
<feature type="domain" description="VPS8-like TPR-like repeats" evidence="4">
    <location>
        <begin position="1375"/>
        <end position="1503"/>
    </location>
</feature>
<dbReference type="RefSeq" id="XP_025380614.1">
    <property type="nucleotide sequence ID" value="XM_025519090.1"/>
</dbReference>
<dbReference type="GO" id="GO:0034058">
    <property type="term" value="P:endosomal vesicle fusion"/>
    <property type="evidence" value="ECO:0007669"/>
    <property type="project" value="TreeGrafter"/>
</dbReference>
<dbReference type="PANTHER" id="PTHR12616:SF8">
    <property type="entry name" value="VACUOLAR PROTEIN SORTING-ASSOCIATED PROTEIN 8 HOMOLOG"/>
    <property type="match status" value="1"/>
</dbReference>
<evidence type="ECO:0000313" key="5">
    <source>
        <dbReference type="EMBL" id="PWN93416.1"/>
    </source>
</evidence>
<feature type="compositionally biased region" description="Basic and acidic residues" evidence="2">
    <location>
        <begin position="1440"/>
        <end position="1451"/>
    </location>
</feature>
<evidence type="ECO:0000256" key="2">
    <source>
        <dbReference type="SAM" id="MobiDB-lite"/>
    </source>
</evidence>
<feature type="domain" description="Vacuolar protein sorting-associated protein 8 central" evidence="3">
    <location>
        <begin position="778"/>
        <end position="972"/>
    </location>
</feature>
<dbReference type="GO" id="GO:0006623">
    <property type="term" value="P:protein targeting to vacuole"/>
    <property type="evidence" value="ECO:0007669"/>
    <property type="project" value="InterPro"/>
</dbReference>
<dbReference type="OrthoDB" id="289913at2759"/>
<feature type="compositionally biased region" description="Acidic residues" evidence="2">
    <location>
        <begin position="1726"/>
        <end position="1739"/>
    </location>
</feature>
<evidence type="ECO:0000259" key="3">
    <source>
        <dbReference type="Pfam" id="PF12816"/>
    </source>
</evidence>
<evidence type="ECO:0000256" key="1">
    <source>
        <dbReference type="ARBA" id="ARBA00009422"/>
    </source>
</evidence>
<feature type="compositionally biased region" description="Polar residues" evidence="2">
    <location>
        <begin position="159"/>
        <end position="184"/>
    </location>
</feature>
<dbReference type="Pfam" id="PF25066">
    <property type="entry name" value="TPR_VPS8_2"/>
    <property type="match status" value="1"/>
</dbReference>
<dbReference type="GO" id="GO:0030897">
    <property type="term" value="C:HOPS complex"/>
    <property type="evidence" value="ECO:0007669"/>
    <property type="project" value="TreeGrafter"/>
</dbReference>
<dbReference type="Gene3D" id="2.130.10.10">
    <property type="entry name" value="YVTN repeat-like/Quinoprotein amine dehydrogenase"/>
    <property type="match status" value="1"/>
</dbReference>
<dbReference type="STRING" id="215250.A0A316YWJ1"/>
<feature type="region of interest" description="Disordered" evidence="2">
    <location>
        <begin position="1"/>
        <end position="127"/>
    </location>
</feature>
<feature type="region of interest" description="Disordered" evidence="2">
    <location>
        <begin position="1582"/>
        <end position="1612"/>
    </location>
</feature>